<dbReference type="EMBL" id="BAUV01000010">
    <property type="protein sequence ID" value="GAE34756.1"/>
    <property type="molecule type" value="Genomic_DNA"/>
</dbReference>
<protein>
    <submittedName>
        <fullName evidence="1">Uncharacterized protein</fullName>
    </submittedName>
</protein>
<sequence>MISNIPYSVQNPLIPKPTQVFKARDRRQNQTKWTQTFKEVKRQKEETLSPNIHIYDENGSGTLALRKNSVLFDVRV</sequence>
<gene>
    <name evidence="1" type="ORF">JCM9157_1833</name>
</gene>
<evidence type="ECO:0000313" key="2">
    <source>
        <dbReference type="Proteomes" id="UP000018896"/>
    </source>
</evidence>
<dbReference type="Proteomes" id="UP000018896">
    <property type="component" value="Unassembled WGS sequence"/>
</dbReference>
<evidence type="ECO:0000313" key="1">
    <source>
        <dbReference type="EMBL" id="GAE34756.1"/>
    </source>
</evidence>
<comment type="caution">
    <text evidence="1">The sequence shown here is derived from an EMBL/GenBank/DDBJ whole genome shotgun (WGS) entry which is preliminary data.</text>
</comment>
<dbReference type="AlphaFoldDB" id="W4QRN2"/>
<accession>W4QRN2</accession>
<reference evidence="1 2" key="1">
    <citation type="journal article" date="2014" name="Genome Announc.">
        <title>Draft Genome Sequences of Three Alkaliphilic Bacillus Strains, Bacillus wakoensis JCM 9140T, Bacillus akibai JCM 9157T, and Bacillus hemicellulosilyticus JCM 9152T.</title>
        <authorList>
            <person name="Yuki M."/>
            <person name="Oshima K."/>
            <person name="Suda W."/>
            <person name="Oshida Y."/>
            <person name="Kitamura K."/>
            <person name="Iida T."/>
            <person name="Hattori M."/>
            <person name="Ohkuma M."/>
        </authorList>
    </citation>
    <scope>NUCLEOTIDE SEQUENCE [LARGE SCALE GENOMIC DNA]</scope>
    <source>
        <strain evidence="1 2">JCM 9157</strain>
    </source>
</reference>
<name>W4QRN2_HALA3</name>
<proteinExistence type="predicted"/>
<dbReference type="RefSeq" id="WP_035663801.1">
    <property type="nucleotide sequence ID" value="NZ_BAUV01000010.1"/>
</dbReference>
<organism evidence="1 2">
    <name type="scientific">Halalkalibacter akibai (strain ATCC 43226 / DSM 21942 / CIP 109018 / JCM 9157 / 1139)</name>
    <name type="common">Bacillus akibai</name>
    <dbReference type="NCBI Taxonomy" id="1236973"/>
    <lineage>
        <taxon>Bacteria</taxon>
        <taxon>Bacillati</taxon>
        <taxon>Bacillota</taxon>
        <taxon>Bacilli</taxon>
        <taxon>Bacillales</taxon>
        <taxon>Bacillaceae</taxon>
        <taxon>Halalkalibacter</taxon>
    </lineage>
</organism>
<keyword evidence="2" id="KW-1185">Reference proteome</keyword>